<dbReference type="Pfam" id="PF05593">
    <property type="entry name" value="RHS_repeat"/>
    <property type="match status" value="4"/>
</dbReference>
<dbReference type="PANTHER" id="PTHR32305">
    <property type="match status" value="1"/>
</dbReference>
<protein>
    <recommendedName>
        <fullName evidence="2">Teneurin-like YD-shell domain-containing protein</fullName>
    </recommendedName>
</protein>
<evidence type="ECO:0000313" key="3">
    <source>
        <dbReference type="EMBL" id="PKY71459.1"/>
    </source>
</evidence>
<name>A0A2I1IJZ8_9ACTO</name>
<reference evidence="3 4" key="1">
    <citation type="submission" date="2017-12" db="EMBL/GenBank/DDBJ databases">
        <title>Phylogenetic diversity of female urinary microbiome.</title>
        <authorList>
            <person name="Thomas-White K."/>
            <person name="Wolfe A.J."/>
        </authorList>
    </citation>
    <scope>NUCLEOTIDE SEQUENCE [LARGE SCALE GENOMIC DNA]</scope>
    <source>
        <strain evidence="3 4">UMB0402</strain>
    </source>
</reference>
<dbReference type="InterPro" id="IPR006530">
    <property type="entry name" value="YD"/>
</dbReference>
<feature type="domain" description="Teneurin-like YD-shell" evidence="2">
    <location>
        <begin position="227"/>
        <end position="319"/>
    </location>
</feature>
<dbReference type="Pfam" id="PF25023">
    <property type="entry name" value="TEN_YD-shell"/>
    <property type="match status" value="2"/>
</dbReference>
<organism evidence="3 4">
    <name type="scientific">Winkia neuii</name>
    <dbReference type="NCBI Taxonomy" id="33007"/>
    <lineage>
        <taxon>Bacteria</taxon>
        <taxon>Bacillati</taxon>
        <taxon>Actinomycetota</taxon>
        <taxon>Actinomycetes</taxon>
        <taxon>Actinomycetales</taxon>
        <taxon>Actinomycetaceae</taxon>
        <taxon>Winkia</taxon>
    </lineage>
</organism>
<evidence type="ECO:0000256" key="1">
    <source>
        <dbReference type="ARBA" id="ARBA00022737"/>
    </source>
</evidence>
<dbReference type="InterPro" id="IPR050708">
    <property type="entry name" value="T6SS_VgrG/RHS"/>
</dbReference>
<evidence type="ECO:0000313" key="4">
    <source>
        <dbReference type="Proteomes" id="UP000235122"/>
    </source>
</evidence>
<dbReference type="Proteomes" id="UP000235122">
    <property type="component" value="Unassembled WGS sequence"/>
</dbReference>
<proteinExistence type="predicted"/>
<gene>
    <name evidence="3" type="ORF">CYJ19_11010</name>
</gene>
<feature type="domain" description="Teneurin-like YD-shell" evidence="2">
    <location>
        <begin position="387"/>
        <end position="504"/>
    </location>
</feature>
<dbReference type="NCBIfam" id="TIGR01643">
    <property type="entry name" value="YD_repeat_2x"/>
    <property type="match status" value="6"/>
</dbReference>
<accession>A0A2I1IJZ8</accession>
<dbReference type="InterPro" id="IPR031325">
    <property type="entry name" value="RHS_repeat"/>
</dbReference>
<comment type="caution">
    <text evidence="3">The sequence shown here is derived from an EMBL/GenBank/DDBJ whole genome shotgun (WGS) entry which is preliminary data.</text>
</comment>
<keyword evidence="1" id="KW-0677">Repeat</keyword>
<dbReference type="Gene3D" id="2.180.10.10">
    <property type="entry name" value="RHS repeat-associated core"/>
    <property type="match status" value="4"/>
</dbReference>
<dbReference type="InterPro" id="IPR056823">
    <property type="entry name" value="TEN-like_YD-shell"/>
</dbReference>
<evidence type="ECO:0000259" key="2">
    <source>
        <dbReference type="Pfam" id="PF25023"/>
    </source>
</evidence>
<keyword evidence="4" id="KW-1185">Reference proteome</keyword>
<dbReference type="PANTHER" id="PTHR32305:SF15">
    <property type="entry name" value="PROTEIN RHSA-RELATED"/>
    <property type="match status" value="1"/>
</dbReference>
<dbReference type="AlphaFoldDB" id="A0A2I1IJZ8"/>
<dbReference type="SUPFAM" id="SSF63829">
    <property type="entry name" value="Calcium-dependent phosphotriesterase"/>
    <property type="match status" value="1"/>
</dbReference>
<feature type="non-terminal residue" evidence="3">
    <location>
        <position position="715"/>
    </location>
</feature>
<dbReference type="EMBL" id="PKKO01000009">
    <property type="protein sequence ID" value="PKY71459.1"/>
    <property type="molecule type" value="Genomic_DNA"/>
</dbReference>
<sequence length="715" mass="77150">MAYDQAGQVVSVTDPAGLVSECDFDDLGNLISFGSASGKTGFEFDGLSRLIRVSDAGGASWQASYDPAGRVAGVVDPCGVVTQFAYAPGVQAVARAGRLVGRIRFDTIGRVRQVEEGSGRVERIDYDGASLPVSVTSLGGGRREFVRDKAGRVIREVSECGVETSYSYDEAGRVGRVECGGEETQYFYDASSRLVRVLDGAGGVSQFTYDGCGRLASASTTGGGRAEFSYDECGRVICARDLVHGIGEFSYDKAGRLRQAASAMGGKYSYTYDGAGRLERVTGPGGAATSYTYDGAGRVESVTDPVGRTRCYAYDKVGRIVGEEVAGEQRFFDYDAGGRLACLRVGDREVFRASRSANTVTVKDRQGIDELVFGPDGRLQEHTRCRGGVKSSWQWAYDLQGRLESLQSSTGDVYSYEYSSAGRVQKVWRNNQEQCVLDYDGAGNLTRRVVGDSVQEFSYEGGFVSSYELTGPSSNVSVRVERDSWGRIKGIETGEGRFEYSYNRGGALTGMVTPSGRKAWWDWDECGRLIRRQGCDGTVVDFAYDQAGQLVSTSTTTSQGKVDTAYRYDQQGRRISQRSSNGDVRSYSWDYLGRLVGVSANGETTAIGFDVFGRPERIGENKLDWGQSALGLGGPNICAGSSWDAGRVWVSPYRSVDPAAPFVPDGTGIDGLFFMGARVYDAHTQCFLSPDPLPAAPGSMWQGNPYDYAGANPLS</sequence>